<feature type="region of interest" description="Disordered" evidence="1">
    <location>
        <begin position="80"/>
        <end position="123"/>
    </location>
</feature>
<organism evidence="2 3">
    <name type="scientific">Cannabis sativa</name>
    <name type="common">Hemp</name>
    <name type="synonym">Marijuana</name>
    <dbReference type="NCBI Taxonomy" id="3483"/>
    <lineage>
        <taxon>Eukaryota</taxon>
        <taxon>Viridiplantae</taxon>
        <taxon>Streptophyta</taxon>
        <taxon>Embryophyta</taxon>
        <taxon>Tracheophyta</taxon>
        <taxon>Spermatophyta</taxon>
        <taxon>Magnoliopsida</taxon>
        <taxon>eudicotyledons</taxon>
        <taxon>Gunneridae</taxon>
        <taxon>Pentapetalae</taxon>
        <taxon>rosids</taxon>
        <taxon>fabids</taxon>
        <taxon>Rosales</taxon>
        <taxon>Cannabaceae</taxon>
        <taxon>Cannabis</taxon>
    </lineage>
</organism>
<sequence length="123" mass="13927">MSLLEFWEEEVAFCSLSLCRLQVGVVYKNQQQHGCCGCGSNVDWLQSREFDPNVKPYGEWMKAVTRKKNYLIGAQWLRSGHEEDDGGITGSGQPRSMAEMRESIDPTMARFDGDNSGSKSRRK</sequence>
<evidence type="ECO:0000313" key="3">
    <source>
        <dbReference type="Proteomes" id="UP000525078"/>
    </source>
</evidence>
<dbReference type="Proteomes" id="UP000525078">
    <property type="component" value="Unassembled WGS sequence"/>
</dbReference>
<dbReference type="EMBL" id="JAATIP010000066">
    <property type="protein sequence ID" value="KAF4380046.1"/>
    <property type="molecule type" value="Genomic_DNA"/>
</dbReference>
<proteinExistence type="predicted"/>
<accession>A0A7J6GAS4</accession>
<evidence type="ECO:0000256" key="1">
    <source>
        <dbReference type="SAM" id="MobiDB-lite"/>
    </source>
</evidence>
<comment type="caution">
    <text evidence="2">The sequence shown here is derived from an EMBL/GenBank/DDBJ whole genome shotgun (WGS) entry which is preliminary data.</text>
</comment>
<protein>
    <submittedName>
        <fullName evidence="2">Uncharacterized protein</fullName>
    </submittedName>
</protein>
<reference evidence="2 3" key="1">
    <citation type="journal article" date="2020" name="bioRxiv">
        <title>Sequence and annotation of 42 cannabis genomes reveals extensive copy number variation in cannabinoid synthesis and pathogen resistance genes.</title>
        <authorList>
            <person name="Mckernan K.J."/>
            <person name="Helbert Y."/>
            <person name="Kane L.T."/>
            <person name="Ebling H."/>
            <person name="Zhang L."/>
            <person name="Liu B."/>
            <person name="Eaton Z."/>
            <person name="Mclaughlin S."/>
            <person name="Kingan S."/>
            <person name="Baybayan P."/>
            <person name="Concepcion G."/>
            <person name="Jordan M."/>
            <person name="Riva A."/>
            <person name="Barbazuk W."/>
            <person name="Harkins T."/>
        </authorList>
    </citation>
    <scope>NUCLEOTIDE SEQUENCE [LARGE SCALE GENOMIC DNA]</scope>
    <source>
        <strain evidence="3">cv. Jamaican Lion 4</strain>
        <tissue evidence="2">Leaf</tissue>
    </source>
</reference>
<name>A0A7J6GAS4_CANSA</name>
<evidence type="ECO:0000313" key="2">
    <source>
        <dbReference type="EMBL" id="KAF4380046.1"/>
    </source>
</evidence>
<gene>
    <name evidence="2" type="ORF">F8388_018170</name>
</gene>
<dbReference type="AlphaFoldDB" id="A0A7J6GAS4"/>